<keyword evidence="12" id="KW-0594">Phospholipid biosynthesis</keyword>
<dbReference type="EMBL" id="CP009910">
    <property type="protein sequence ID" value="AJA90505.1"/>
    <property type="molecule type" value="Genomic_DNA"/>
</dbReference>
<evidence type="ECO:0000256" key="2">
    <source>
        <dbReference type="ARBA" id="ARBA00005042"/>
    </source>
</evidence>
<dbReference type="AlphaFoldDB" id="A0A0A7UWP7"/>
<keyword evidence="13" id="KW-1208">Phospholipid metabolism</keyword>
<evidence type="ECO:0000256" key="10">
    <source>
        <dbReference type="ARBA" id="ARBA00023098"/>
    </source>
</evidence>
<dbReference type="InterPro" id="IPR050324">
    <property type="entry name" value="CDP-alcohol_PTase-I"/>
</dbReference>
<feature type="transmembrane region" description="Helical" evidence="17">
    <location>
        <begin position="174"/>
        <end position="201"/>
    </location>
</feature>
<feature type="transmembrane region" description="Helical" evidence="17">
    <location>
        <begin position="20"/>
        <end position="49"/>
    </location>
</feature>
<feature type="transmembrane region" description="Helical" evidence="17">
    <location>
        <begin position="136"/>
        <end position="154"/>
    </location>
</feature>
<evidence type="ECO:0000256" key="5">
    <source>
        <dbReference type="ARBA" id="ARBA00014944"/>
    </source>
</evidence>
<gene>
    <name evidence="18" type="ORF">OY14_03610</name>
</gene>
<dbReference type="KEGG" id="bchi:OY14_03610"/>
<dbReference type="PROSITE" id="PS00379">
    <property type="entry name" value="CDP_ALCOHOL_P_TRANSF"/>
    <property type="match status" value="1"/>
</dbReference>
<evidence type="ECO:0000256" key="17">
    <source>
        <dbReference type="SAM" id="Phobius"/>
    </source>
</evidence>
<sequence>MNNLIKVITPNKITLARIILSFIILILFFLESIFFPYLFFVIIWFLIIFNEFTDFIDGYLARKYGLVSNVGKILDPYADVLQHLTYFVFFYSKGITPYYFFVIFIYREISIGFVRNLIIQFNVVQQANFLGKLKSILYAVCTFASLLFYTLNQLNFTKPFQNFISYILNFEFKFLLIVQTVYICAAFFAVLSFLDYVLIFFNIKKYENK</sequence>
<dbReference type="GO" id="GO:0016020">
    <property type="term" value="C:membrane"/>
    <property type="evidence" value="ECO:0007669"/>
    <property type="project" value="UniProtKB-SubCell"/>
</dbReference>
<organism evidence="18 19">
    <name type="scientific">Borreliella chilensis</name>
    <dbReference type="NCBI Taxonomy" id="1245910"/>
    <lineage>
        <taxon>Bacteria</taxon>
        <taxon>Pseudomonadati</taxon>
        <taxon>Spirochaetota</taxon>
        <taxon>Spirochaetia</taxon>
        <taxon>Spirochaetales</taxon>
        <taxon>Borreliaceae</taxon>
        <taxon>Borreliella</taxon>
    </lineage>
</organism>
<accession>A0A0A7UWP7</accession>
<evidence type="ECO:0000256" key="1">
    <source>
        <dbReference type="ARBA" id="ARBA00004141"/>
    </source>
</evidence>
<dbReference type="GO" id="GO:0046474">
    <property type="term" value="P:glycerophospholipid biosynthetic process"/>
    <property type="evidence" value="ECO:0007669"/>
    <property type="project" value="TreeGrafter"/>
</dbReference>
<keyword evidence="8 17" id="KW-0812">Transmembrane</keyword>
<dbReference type="GO" id="GO:0008444">
    <property type="term" value="F:CDP-diacylglycerol-glycerol-3-phosphate 3-phosphatidyltransferase activity"/>
    <property type="evidence" value="ECO:0007669"/>
    <property type="project" value="UniProtKB-UniRule"/>
</dbReference>
<keyword evidence="11 17" id="KW-0472">Membrane</keyword>
<keyword evidence="19" id="KW-1185">Reference proteome</keyword>
<evidence type="ECO:0000256" key="9">
    <source>
        <dbReference type="ARBA" id="ARBA00022989"/>
    </source>
</evidence>
<feature type="transmembrane region" description="Helical" evidence="17">
    <location>
        <begin position="84"/>
        <end position="106"/>
    </location>
</feature>
<evidence type="ECO:0000256" key="14">
    <source>
        <dbReference type="ARBA" id="ARBA00048586"/>
    </source>
</evidence>
<dbReference type="EC" id="2.7.8.5" evidence="4 15"/>
<dbReference type="NCBIfam" id="TIGR00560">
    <property type="entry name" value="pgsA"/>
    <property type="match status" value="1"/>
</dbReference>
<evidence type="ECO:0000256" key="15">
    <source>
        <dbReference type="NCBIfam" id="TIGR00560"/>
    </source>
</evidence>
<comment type="pathway">
    <text evidence="2">Phospholipid metabolism; phosphatidylglycerol biosynthesis; phosphatidylglycerol from CDP-diacylglycerol: step 1/2.</text>
</comment>
<dbReference type="STRING" id="1245910.OY14_03610"/>
<evidence type="ECO:0000256" key="8">
    <source>
        <dbReference type="ARBA" id="ARBA00022692"/>
    </source>
</evidence>
<evidence type="ECO:0000256" key="7">
    <source>
        <dbReference type="ARBA" id="ARBA00022679"/>
    </source>
</evidence>
<evidence type="ECO:0000313" key="18">
    <source>
        <dbReference type="EMBL" id="AJA90505.1"/>
    </source>
</evidence>
<evidence type="ECO:0000256" key="4">
    <source>
        <dbReference type="ARBA" id="ARBA00013170"/>
    </source>
</evidence>
<dbReference type="PANTHER" id="PTHR14269:SF11">
    <property type="entry name" value="CDP-DIACYLGLYCEROL--GLYCEROL-3-PHOSPHATE 3-PHOSPHATIDYLTRANSFERASE"/>
    <property type="match status" value="1"/>
</dbReference>
<dbReference type="HOGENOM" id="CLU_051314_2_3_12"/>
<evidence type="ECO:0000256" key="6">
    <source>
        <dbReference type="ARBA" id="ARBA00022516"/>
    </source>
</evidence>
<protein>
    <recommendedName>
        <fullName evidence="5 15">CDP-diacylglycerol--glycerol-3-phosphate 3-phosphatidyltransferase</fullName>
        <ecNumber evidence="4 15">2.7.8.5</ecNumber>
    </recommendedName>
</protein>
<dbReference type="InterPro" id="IPR043130">
    <property type="entry name" value="CDP-OH_PTrfase_TM_dom"/>
</dbReference>
<evidence type="ECO:0000256" key="3">
    <source>
        <dbReference type="ARBA" id="ARBA00010441"/>
    </source>
</evidence>
<dbReference type="InterPro" id="IPR048254">
    <property type="entry name" value="CDP_ALCOHOL_P_TRANSF_CS"/>
</dbReference>
<evidence type="ECO:0000256" key="13">
    <source>
        <dbReference type="ARBA" id="ARBA00023264"/>
    </source>
</evidence>
<comment type="similarity">
    <text evidence="3 16">Belongs to the CDP-alcohol phosphatidyltransferase class-I family.</text>
</comment>
<dbReference type="PANTHER" id="PTHR14269">
    <property type="entry name" value="CDP-DIACYLGLYCEROL--GLYCEROL-3-PHOSPHATE 3-PHOSPHATIDYLTRANSFERASE-RELATED"/>
    <property type="match status" value="1"/>
</dbReference>
<comment type="subcellular location">
    <subcellularLocation>
        <location evidence="1">Membrane</location>
        <topology evidence="1">Multi-pass membrane protein</topology>
    </subcellularLocation>
</comment>
<dbReference type="Pfam" id="PF01066">
    <property type="entry name" value="CDP-OH_P_transf"/>
    <property type="match status" value="1"/>
</dbReference>
<reference evidence="18 19" key="1">
    <citation type="journal article" date="2015" name="Genome Announc.">
        <title>Genome Sequence of Borrelia chilensis VA1, a South American Member of the Lyme Borreliosis Group.</title>
        <authorList>
            <person name="Huang W."/>
            <person name="Ojaimi C."/>
            <person name="Fallon J.T."/>
            <person name="Travisany D."/>
            <person name="Maass A."/>
            <person name="Ivanova L."/>
            <person name="Tomova A."/>
            <person name="Gonzalez-Acuna D."/>
            <person name="Godfrey H.P."/>
            <person name="Cabello F.C."/>
        </authorList>
    </citation>
    <scope>NUCLEOTIDE SEQUENCE [LARGE SCALE GENOMIC DNA]</scope>
    <source>
        <strain evidence="18 19">VA1</strain>
    </source>
</reference>
<evidence type="ECO:0000313" key="19">
    <source>
        <dbReference type="Proteomes" id="UP000030940"/>
    </source>
</evidence>
<keyword evidence="9 17" id="KW-1133">Transmembrane helix</keyword>
<evidence type="ECO:0000256" key="16">
    <source>
        <dbReference type="RuleBase" id="RU003750"/>
    </source>
</evidence>
<evidence type="ECO:0000256" key="11">
    <source>
        <dbReference type="ARBA" id="ARBA00023136"/>
    </source>
</evidence>
<evidence type="ECO:0000256" key="12">
    <source>
        <dbReference type="ARBA" id="ARBA00023209"/>
    </source>
</evidence>
<proteinExistence type="inferred from homology"/>
<comment type="catalytic activity">
    <reaction evidence="14">
        <text>a CDP-1,2-diacyl-sn-glycerol + sn-glycerol 3-phosphate = a 1,2-diacyl-sn-glycero-3-phospho-(1'-sn-glycero-3'-phosphate) + CMP + H(+)</text>
        <dbReference type="Rhea" id="RHEA:12593"/>
        <dbReference type="ChEBI" id="CHEBI:15378"/>
        <dbReference type="ChEBI" id="CHEBI:57597"/>
        <dbReference type="ChEBI" id="CHEBI:58332"/>
        <dbReference type="ChEBI" id="CHEBI:60110"/>
        <dbReference type="ChEBI" id="CHEBI:60377"/>
        <dbReference type="EC" id="2.7.8.5"/>
    </reaction>
</comment>
<name>A0A0A7UWP7_9SPIR</name>
<dbReference type="Proteomes" id="UP000030940">
    <property type="component" value="Chromosome"/>
</dbReference>
<dbReference type="InterPro" id="IPR004570">
    <property type="entry name" value="Phosphatidylglycerol_P_synth"/>
</dbReference>
<dbReference type="PIRSF" id="PIRSF000847">
    <property type="entry name" value="Phos_ph_gly_syn"/>
    <property type="match status" value="1"/>
</dbReference>
<keyword evidence="10" id="KW-0443">Lipid metabolism</keyword>
<keyword evidence="7 16" id="KW-0808">Transferase</keyword>
<dbReference type="InterPro" id="IPR000462">
    <property type="entry name" value="CDP-OH_P_trans"/>
</dbReference>
<dbReference type="Gene3D" id="1.20.120.1760">
    <property type="match status" value="1"/>
</dbReference>
<keyword evidence="6" id="KW-0444">Lipid biosynthesis</keyword>